<reference evidence="2 3" key="2">
    <citation type="journal article" date="2018" name="New Phytol.">
        <title>High intraspecific genome diversity in the model arbuscular mycorrhizal symbiont Rhizophagus irregularis.</title>
        <authorList>
            <person name="Chen E.C.H."/>
            <person name="Morin E."/>
            <person name="Beaudet D."/>
            <person name="Noel J."/>
            <person name="Yildirir G."/>
            <person name="Ndikumana S."/>
            <person name="Charron P."/>
            <person name="St-Onge C."/>
            <person name="Giorgi J."/>
            <person name="Kruger M."/>
            <person name="Marton T."/>
            <person name="Ropars J."/>
            <person name="Grigoriev I.V."/>
            <person name="Hainaut M."/>
            <person name="Henrissat B."/>
            <person name="Roux C."/>
            <person name="Martin F."/>
            <person name="Corradi N."/>
        </authorList>
    </citation>
    <scope>NUCLEOTIDE SEQUENCE [LARGE SCALE GENOMIC DNA]</scope>
    <source>
        <strain evidence="2 3">DAOM 197198</strain>
    </source>
</reference>
<evidence type="ECO:0000313" key="3">
    <source>
        <dbReference type="Proteomes" id="UP000018888"/>
    </source>
</evidence>
<name>A0A2P4Q3H0_RHIID</name>
<gene>
    <name evidence="2" type="ORF">GLOIN_2v1175369</name>
</gene>
<feature type="transmembrane region" description="Helical" evidence="1">
    <location>
        <begin position="61"/>
        <end position="78"/>
    </location>
</feature>
<dbReference type="EMBL" id="AUPC02000099">
    <property type="protein sequence ID" value="POG72158.1"/>
    <property type="molecule type" value="Genomic_DNA"/>
</dbReference>
<comment type="caution">
    <text evidence="2">The sequence shown here is derived from an EMBL/GenBank/DDBJ whole genome shotgun (WGS) entry which is preliminary data.</text>
</comment>
<evidence type="ECO:0000256" key="1">
    <source>
        <dbReference type="SAM" id="Phobius"/>
    </source>
</evidence>
<dbReference type="Proteomes" id="UP000018888">
    <property type="component" value="Unassembled WGS sequence"/>
</dbReference>
<accession>A0A2P4Q3H0</accession>
<keyword evidence="1" id="KW-0812">Transmembrane</keyword>
<reference evidence="2 3" key="1">
    <citation type="journal article" date="2013" name="Proc. Natl. Acad. Sci. U.S.A.">
        <title>Genome of an arbuscular mycorrhizal fungus provides insight into the oldest plant symbiosis.</title>
        <authorList>
            <person name="Tisserant E."/>
            <person name="Malbreil M."/>
            <person name="Kuo A."/>
            <person name="Kohler A."/>
            <person name="Symeonidi A."/>
            <person name="Balestrini R."/>
            <person name="Charron P."/>
            <person name="Duensing N."/>
            <person name="Frei Dit Frey N."/>
            <person name="Gianinazzi-Pearson V."/>
            <person name="Gilbert L.B."/>
            <person name="Handa Y."/>
            <person name="Herr J.R."/>
            <person name="Hijri M."/>
            <person name="Koul R."/>
            <person name="Kawaguchi M."/>
            <person name="Krajinski F."/>
            <person name="Lammers P.J."/>
            <person name="Masclaux F.G."/>
            <person name="Murat C."/>
            <person name="Morin E."/>
            <person name="Ndikumana S."/>
            <person name="Pagni M."/>
            <person name="Petitpierre D."/>
            <person name="Requena N."/>
            <person name="Rosikiewicz P."/>
            <person name="Riley R."/>
            <person name="Saito K."/>
            <person name="San Clemente H."/>
            <person name="Shapiro H."/>
            <person name="van Tuinen D."/>
            <person name="Becard G."/>
            <person name="Bonfante P."/>
            <person name="Paszkowski U."/>
            <person name="Shachar-Hill Y.Y."/>
            <person name="Tuskan G.A."/>
            <person name="Young P.W."/>
            <person name="Sanders I.R."/>
            <person name="Henrissat B."/>
            <person name="Rensing S.A."/>
            <person name="Grigoriev I.V."/>
            <person name="Corradi N."/>
            <person name="Roux C."/>
            <person name="Martin F."/>
        </authorList>
    </citation>
    <scope>NUCLEOTIDE SEQUENCE [LARGE SCALE GENOMIC DNA]</scope>
    <source>
        <strain evidence="2 3">DAOM 197198</strain>
    </source>
</reference>
<dbReference type="AlphaFoldDB" id="A0A2P4Q3H0"/>
<keyword evidence="3" id="KW-1185">Reference proteome</keyword>
<keyword evidence="1" id="KW-0472">Membrane</keyword>
<keyword evidence="1" id="KW-1133">Transmembrane helix</keyword>
<feature type="transmembrane region" description="Helical" evidence="1">
    <location>
        <begin position="21"/>
        <end position="41"/>
    </location>
</feature>
<proteinExistence type="predicted"/>
<evidence type="ECO:0000313" key="2">
    <source>
        <dbReference type="EMBL" id="POG72158.1"/>
    </source>
</evidence>
<organism evidence="2 3">
    <name type="scientific">Rhizophagus irregularis (strain DAOM 181602 / DAOM 197198 / MUCL 43194)</name>
    <name type="common">Arbuscular mycorrhizal fungus</name>
    <name type="synonym">Glomus intraradices</name>
    <dbReference type="NCBI Taxonomy" id="747089"/>
    <lineage>
        <taxon>Eukaryota</taxon>
        <taxon>Fungi</taxon>
        <taxon>Fungi incertae sedis</taxon>
        <taxon>Mucoromycota</taxon>
        <taxon>Glomeromycotina</taxon>
        <taxon>Glomeromycetes</taxon>
        <taxon>Glomerales</taxon>
        <taxon>Glomeraceae</taxon>
        <taxon>Rhizophagus</taxon>
    </lineage>
</organism>
<sequence length="79" mass="9556">MNLNLKIEKEHKRKVKGEKNTFTLFYIYIYVHCTFFSQVSFNGNSKQLRLTHHDISYFEPFFIRIISFHFGLIKIILVL</sequence>
<protein>
    <submittedName>
        <fullName evidence="2">Uncharacterized protein</fullName>
    </submittedName>
</protein>